<dbReference type="EMBL" id="WKJK01000002">
    <property type="protein sequence ID" value="MRW89217.1"/>
    <property type="molecule type" value="Genomic_DNA"/>
</dbReference>
<dbReference type="PANTHER" id="PTHR48081">
    <property type="entry name" value="AB HYDROLASE SUPERFAMILY PROTEIN C4A8.06C"/>
    <property type="match status" value="1"/>
</dbReference>
<sequence>MICMAAMAAVMPYAAQAQQQAPSFMRELPQAIAPASEPSIVLGAGGKASDEMWAMFEGGRMVRNVTQAAIYPVRPAPDKANGTAIVIAPGGAFLALSFDSEGMQVAHYLAEQGVTSFVLKYRLDPTPKDGEGFGRAIGARVTSFSPTTKYVDMPDSAAQRWGQEDGLAAIKWVRSHAGEYGVRPDRIGMIGFSAGGMTTMNVLGNYDSSSRPDFAAVIYGASTGKPLPKDLPPLFIALAADDPLLGYASVPIFDAWRAAGKPVEMHVYQAGSHGFGMRKVGGTAEQWPQHFSQWLKANGLL</sequence>
<dbReference type="Pfam" id="PF20434">
    <property type="entry name" value="BD-FAE"/>
    <property type="match status" value="1"/>
</dbReference>
<feature type="signal peptide" evidence="2">
    <location>
        <begin position="1"/>
        <end position="17"/>
    </location>
</feature>
<dbReference type="SUPFAM" id="SSF53474">
    <property type="entry name" value="alpha/beta-Hydrolases"/>
    <property type="match status" value="1"/>
</dbReference>
<dbReference type="GO" id="GO:0016787">
    <property type="term" value="F:hydrolase activity"/>
    <property type="evidence" value="ECO:0007669"/>
    <property type="project" value="UniProtKB-KW"/>
</dbReference>
<evidence type="ECO:0000313" key="4">
    <source>
        <dbReference type="EMBL" id="MRW89217.1"/>
    </source>
</evidence>
<evidence type="ECO:0000313" key="5">
    <source>
        <dbReference type="Proteomes" id="UP000433309"/>
    </source>
</evidence>
<evidence type="ECO:0000259" key="3">
    <source>
        <dbReference type="Pfam" id="PF20434"/>
    </source>
</evidence>
<evidence type="ECO:0000256" key="1">
    <source>
        <dbReference type="ARBA" id="ARBA00022801"/>
    </source>
</evidence>
<protein>
    <submittedName>
        <fullName evidence="4">Alpha/beta hydrolase fold domain-containing protein</fullName>
    </submittedName>
</protein>
<keyword evidence="2" id="KW-0732">Signal</keyword>
<keyword evidence="1 4" id="KW-0378">Hydrolase</keyword>
<dbReference type="InterPro" id="IPR029058">
    <property type="entry name" value="AB_hydrolase_fold"/>
</dbReference>
<feature type="domain" description="BD-FAE-like" evidence="3">
    <location>
        <begin position="165"/>
        <end position="197"/>
    </location>
</feature>
<proteinExistence type="predicted"/>
<feature type="chain" id="PRO_5026164244" evidence="2">
    <location>
        <begin position="18"/>
        <end position="301"/>
    </location>
</feature>
<accession>A0A6I2KVZ0</accession>
<organism evidence="4 5">
    <name type="scientific">Duganella guangzhouensis</name>
    <dbReference type="NCBI Taxonomy" id="2666084"/>
    <lineage>
        <taxon>Bacteria</taxon>
        <taxon>Pseudomonadati</taxon>
        <taxon>Pseudomonadota</taxon>
        <taxon>Betaproteobacteria</taxon>
        <taxon>Burkholderiales</taxon>
        <taxon>Oxalobacteraceae</taxon>
        <taxon>Telluria group</taxon>
        <taxon>Duganella</taxon>
    </lineage>
</organism>
<reference evidence="4 5" key="1">
    <citation type="submission" date="2019-11" db="EMBL/GenBank/DDBJ databases">
        <title>Novel species isolated from a subtropical stream in China.</title>
        <authorList>
            <person name="Lu H."/>
        </authorList>
    </citation>
    <scope>NUCLEOTIDE SEQUENCE [LARGE SCALE GENOMIC DNA]</scope>
    <source>
        <strain evidence="4 5">FT80W</strain>
    </source>
</reference>
<comment type="caution">
    <text evidence="4">The sequence shown here is derived from an EMBL/GenBank/DDBJ whole genome shotgun (WGS) entry which is preliminary data.</text>
</comment>
<name>A0A6I2KVZ0_9BURK</name>
<dbReference type="Proteomes" id="UP000433309">
    <property type="component" value="Unassembled WGS sequence"/>
</dbReference>
<dbReference type="AlphaFoldDB" id="A0A6I2KVZ0"/>
<dbReference type="PANTHER" id="PTHR48081:SF6">
    <property type="entry name" value="PEPTIDASE S9 PROLYL OLIGOPEPTIDASE CATALYTIC DOMAIN-CONTAINING PROTEIN"/>
    <property type="match status" value="1"/>
</dbReference>
<dbReference type="InterPro" id="IPR050300">
    <property type="entry name" value="GDXG_lipolytic_enzyme"/>
</dbReference>
<dbReference type="Gene3D" id="3.40.50.1820">
    <property type="entry name" value="alpha/beta hydrolase"/>
    <property type="match status" value="1"/>
</dbReference>
<keyword evidence="5" id="KW-1185">Reference proteome</keyword>
<gene>
    <name evidence="4" type="ORF">GJ699_04395</name>
</gene>
<evidence type="ECO:0000256" key="2">
    <source>
        <dbReference type="SAM" id="SignalP"/>
    </source>
</evidence>
<dbReference type="RefSeq" id="WP_154374103.1">
    <property type="nucleotide sequence ID" value="NZ_WKJK01000002.1"/>
</dbReference>
<dbReference type="InterPro" id="IPR049492">
    <property type="entry name" value="BD-FAE-like_dom"/>
</dbReference>